<dbReference type="EMBL" id="CAXAMN010017892">
    <property type="protein sequence ID" value="CAK9051443.1"/>
    <property type="molecule type" value="Genomic_DNA"/>
</dbReference>
<proteinExistence type="predicted"/>
<feature type="region of interest" description="Disordered" evidence="1">
    <location>
        <begin position="1"/>
        <end position="65"/>
    </location>
</feature>
<dbReference type="InterPro" id="IPR025476">
    <property type="entry name" value="Helitron_helicase-like"/>
</dbReference>
<feature type="domain" description="Helitron helicase-like" evidence="2">
    <location>
        <begin position="418"/>
        <end position="610"/>
    </location>
</feature>
<evidence type="ECO:0000259" key="2">
    <source>
        <dbReference type="Pfam" id="PF14214"/>
    </source>
</evidence>
<evidence type="ECO:0000313" key="4">
    <source>
        <dbReference type="Proteomes" id="UP001642484"/>
    </source>
</evidence>
<keyword evidence="4" id="KW-1185">Reference proteome</keyword>
<feature type="region of interest" description="Disordered" evidence="1">
    <location>
        <begin position="276"/>
        <end position="296"/>
    </location>
</feature>
<feature type="compositionally biased region" description="Basic and acidic residues" evidence="1">
    <location>
        <begin position="24"/>
        <end position="49"/>
    </location>
</feature>
<gene>
    <name evidence="3" type="ORF">CCMP2556_LOCUS26126</name>
</gene>
<feature type="region of interest" description="Disordered" evidence="1">
    <location>
        <begin position="880"/>
        <end position="928"/>
    </location>
</feature>
<feature type="region of interest" description="Disordered" evidence="1">
    <location>
        <begin position="545"/>
        <end position="582"/>
    </location>
</feature>
<organism evidence="3 4">
    <name type="scientific">Durusdinium trenchii</name>
    <dbReference type="NCBI Taxonomy" id="1381693"/>
    <lineage>
        <taxon>Eukaryota</taxon>
        <taxon>Sar</taxon>
        <taxon>Alveolata</taxon>
        <taxon>Dinophyceae</taxon>
        <taxon>Suessiales</taxon>
        <taxon>Symbiodiniaceae</taxon>
        <taxon>Durusdinium</taxon>
    </lineage>
</organism>
<accession>A0ABP0MJT8</accession>
<evidence type="ECO:0000256" key="1">
    <source>
        <dbReference type="SAM" id="MobiDB-lite"/>
    </source>
</evidence>
<dbReference type="Pfam" id="PF14214">
    <property type="entry name" value="Helitron_like_N"/>
    <property type="match status" value="1"/>
</dbReference>
<name>A0ABP0MJT8_9DINO</name>
<sequence>MPPCERRNTGTRKGRGSGWCSNLDCREAERKEKQEEKEAVKRLRQEERKKRGAGGERGPCPDSAEVKAEKLEAEVGPPYHDEDSFTDEQVVKKYCRYLRHWAVYGLSKVCDLCRTLTPGKHCKVIRKQAEGEPRQVACRNCREKKPTYVLPPLPTIPPALAVLNPLERRLIAMAKVDQVLIDKLPAGGPSAQWGRMYVIPTEEPELCDLLEEAELGEDGKVYVKGVQGLMASTARLEYLQAGLRALKLQHEACKASEAVDKTLVNMGRILAQIPPALAPLEPQQSKGPMDDKGEEEDEDLEVTYLTARDPTIPKADLKTLQELRRKARHTIDNVDAHLFPHLFPEGEGGYPQQANKKFTEYARQRLLGQDGRFEKDPSYSMWLLEEHMKKRLSGNVNVRMKGQELPQMGSRYEAFNRKVFSALRDLPGTLPYLYSKKGVAMSMYDQLGKPQFFLTLTCHCRQPNILAAVVIAKLLRDHAFAAGGEEVEEQAAKIVHQYMINENHTWDGMTANQLCNSMPAIVARQFMHGLRQMLHWLQGGDGRGKFEAGNVDEQDRPDVDSHGSDEEAPAMDEAGQHHGMSRGKPPFKVLDYIVRIEWQKRGYPHAHILLWADIPDVAGNRRPDDAEPVDWSDDKVRENCIPTCAEDLSDKYIRTKSAYRWKNDDSKVPEKRRKVNAKLATFMERKCGPYCGKYTLGSCRFGFPRAAEEQSRWRTPQEQFNSRWKSSLAARRHQDDGMVGQYNEAILRFWRASMDLQVISELTCASKYILGYAFKSEEDLAAKKRIDTIMEGFLQDLGRVDLTTNEVYRAAHAATQGRTTSTFEAAHYILGFPTVFFSRDNEWIQVGSPATWTLTIPQMEEADALQDPEQYAAMRRLAGTDLRHQGGTGKDQLDSRGGTREARGGTREAPGRQERTNWTAPGGTREAGTHWTAWEAV</sequence>
<protein>
    <recommendedName>
        <fullName evidence="2">Helitron helicase-like domain-containing protein</fullName>
    </recommendedName>
</protein>
<dbReference type="Proteomes" id="UP001642484">
    <property type="component" value="Unassembled WGS sequence"/>
</dbReference>
<comment type="caution">
    <text evidence="3">The sequence shown here is derived from an EMBL/GenBank/DDBJ whole genome shotgun (WGS) entry which is preliminary data.</text>
</comment>
<reference evidence="3 4" key="1">
    <citation type="submission" date="2024-02" db="EMBL/GenBank/DDBJ databases">
        <authorList>
            <person name="Chen Y."/>
            <person name="Shah S."/>
            <person name="Dougan E. K."/>
            <person name="Thang M."/>
            <person name="Chan C."/>
        </authorList>
    </citation>
    <scope>NUCLEOTIDE SEQUENCE [LARGE SCALE GENOMIC DNA]</scope>
</reference>
<feature type="compositionally biased region" description="Basic and acidic residues" evidence="1">
    <location>
        <begin position="553"/>
        <end position="565"/>
    </location>
</feature>
<feature type="compositionally biased region" description="Basic and acidic residues" evidence="1">
    <location>
        <begin position="891"/>
        <end position="915"/>
    </location>
</feature>
<evidence type="ECO:0000313" key="3">
    <source>
        <dbReference type="EMBL" id="CAK9051443.1"/>
    </source>
</evidence>